<keyword evidence="1" id="KW-0479">Metal-binding</keyword>
<evidence type="ECO:0000256" key="2">
    <source>
        <dbReference type="SAM" id="Coils"/>
    </source>
</evidence>
<dbReference type="OrthoDB" id="2270193at2759"/>
<feature type="compositionally biased region" description="Low complexity" evidence="3">
    <location>
        <begin position="289"/>
        <end position="317"/>
    </location>
</feature>
<accession>A0A2T2NR05</accession>
<evidence type="ECO:0000313" key="5">
    <source>
        <dbReference type="EMBL" id="PSN67867.1"/>
    </source>
</evidence>
<keyword evidence="1" id="KW-0862">Zinc</keyword>
<gene>
    <name evidence="5" type="ORF">BS50DRAFT_620322</name>
</gene>
<feature type="coiled-coil region" evidence="2">
    <location>
        <begin position="31"/>
        <end position="79"/>
    </location>
</feature>
<dbReference type="STRING" id="1448308.A0A2T2NR05"/>
<reference evidence="5 6" key="1">
    <citation type="journal article" date="2018" name="Front. Microbiol.">
        <title>Genome-Wide Analysis of Corynespora cassiicola Leaf Fall Disease Putative Effectors.</title>
        <authorList>
            <person name="Lopez D."/>
            <person name="Ribeiro S."/>
            <person name="Label P."/>
            <person name="Fumanal B."/>
            <person name="Venisse J.S."/>
            <person name="Kohler A."/>
            <person name="de Oliveira R.R."/>
            <person name="Labutti K."/>
            <person name="Lipzen A."/>
            <person name="Lail K."/>
            <person name="Bauer D."/>
            <person name="Ohm R.A."/>
            <person name="Barry K.W."/>
            <person name="Spatafora J."/>
            <person name="Grigoriev I.V."/>
            <person name="Martin F.M."/>
            <person name="Pujade-Renaud V."/>
        </authorList>
    </citation>
    <scope>NUCLEOTIDE SEQUENCE [LARGE SCALE GENOMIC DNA]</scope>
    <source>
        <strain evidence="5 6">Philippines</strain>
    </source>
</reference>
<feature type="zinc finger region" description="C3H1-type" evidence="1">
    <location>
        <begin position="390"/>
        <end position="419"/>
    </location>
</feature>
<dbReference type="PANTHER" id="PTHR37543:SF1">
    <property type="entry name" value="CCCH ZINC FINGER DNA BINDING PROTEIN (AFU_ORTHOLOGUE AFUA_5G12760)"/>
    <property type="match status" value="1"/>
</dbReference>
<dbReference type="InterPro" id="IPR057654">
    <property type="entry name" value="Znf-CCCH_tandem"/>
</dbReference>
<dbReference type="AlphaFoldDB" id="A0A2T2NR05"/>
<dbReference type="Pfam" id="PF25540">
    <property type="entry name" value="DUF7923"/>
    <property type="match status" value="1"/>
</dbReference>
<dbReference type="GO" id="GO:0008270">
    <property type="term" value="F:zinc ion binding"/>
    <property type="evidence" value="ECO:0007669"/>
    <property type="project" value="UniProtKB-KW"/>
</dbReference>
<organism evidence="5 6">
    <name type="scientific">Corynespora cassiicola Philippines</name>
    <dbReference type="NCBI Taxonomy" id="1448308"/>
    <lineage>
        <taxon>Eukaryota</taxon>
        <taxon>Fungi</taxon>
        <taxon>Dikarya</taxon>
        <taxon>Ascomycota</taxon>
        <taxon>Pezizomycotina</taxon>
        <taxon>Dothideomycetes</taxon>
        <taxon>Pleosporomycetidae</taxon>
        <taxon>Pleosporales</taxon>
        <taxon>Corynesporascaceae</taxon>
        <taxon>Corynespora</taxon>
    </lineage>
</organism>
<dbReference type="InterPro" id="IPR000571">
    <property type="entry name" value="Znf_CCCH"/>
</dbReference>
<proteinExistence type="predicted"/>
<sequence>MVGIMGDGDLPDFVAKMQGFQRSDDERQKLLADVLHRYAALTEEHANLKNDYASERDIRRNYQRSVDHMQRQVTDTQRELFQDQLLQAAGNGGSEAASMLQHAIHDHIASIYSNSGNWSVMVNVYVSLDKLAQKLASVQLVRHSQDLRSFAQSFNVNQPLFNIIDVGQGKERADHKIKEMLRTFSDNPTCRHIIFGGCHDAGYLLNLDQYKHNAAKAARISLLESTPAQRGFVELPNFRHVKFDNIFRPDPLPEYSPQTYTQPPIQAPVAATAQASPVQLVRSMTNKKPSPSASPAPTSSGAQSVPMASSPSTTASSLAGQSTDSSGASWSTIGKTSSNPAPVTTNGNSSLAKIPKKKYVYYNKDGERLDEPLPPRDRAAAESIDKRMGKTGRNLCNHWHLNRGKCNQGDFCLFQHEPKLSASETNALRYKTRSLACKNRYCENLECYLGHQCSFERDQGRCPYPDTCNLRHTHGMDKVKYERWDENGIQSYAA</sequence>
<evidence type="ECO:0000256" key="3">
    <source>
        <dbReference type="SAM" id="MobiDB-lite"/>
    </source>
</evidence>
<evidence type="ECO:0000259" key="4">
    <source>
        <dbReference type="PROSITE" id="PS50103"/>
    </source>
</evidence>
<dbReference type="PROSITE" id="PS50103">
    <property type="entry name" value="ZF_C3H1"/>
    <property type="match status" value="2"/>
</dbReference>
<feature type="domain" description="C3H1-type" evidence="4">
    <location>
        <begin position="390"/>
        <end position="419"/>
    </location>
</feature>
<dbReference type="PANTHER" id="PTHR37543">
    <property type="entry name" value="CCCH ZINC FINGER DNA BINDING PROTEIN (AFU_ORTHOLOGUE AFUA_5G12760)"/>
    <property type="match status" value="1"/>
</dbReference>
<feature type="compositionally biased region" description="Polar residues" evidence="3">
    <location>
        <begin position="318"/>
        <end position="350"/>
    </location>
</feature>
<dbReference type="InterPro" id="IPR057683">
    <property type="entry name" value="DUF7923"/>
</dbReference>
<name>A0A2T2NR05_CORCC</name>
<evidence type="ECO:0000313" key="6">
    <source>
        <dbReference type="Proteomes" id="UP000240883"/>
    </source>
</evidence>
<dbReference type="Pfam" id="PF25543">
    <property type="entry name" value="zf-CCCH_tandem"/>
    <property type="match status" value="1"/>
</dbReference>
<feature type="domain" description="C3H1-type" evidence="4">
    <location>
        <begin position="452"/>
        <end position="475"/>
    </location>
</feature>
<dbReference type="EMBL" id="KZ678134">
    <property type="protein sequence ID" value="PSN67867.1"/>
    <property type="molecule type" value="Genomic_DNA"/>
</dbReference>
<feature type="zinc finger region" description="C3H1-type" evidence="1">
    <location>
        <begin position="452"/>
        <end position="475"/>
    </location>
</feature>
<keyword evidence="1" id="KW-0863">Zinc-finger</keyword>
<dbReference type="Proteomes" id="UP000240883">
    <property type="component" value="Unassembled WGS sequence"/>
</dbReference>
<feature type="region of interest" description="Disordered" evidence="3">
    <location>
        <begin position="283"/>
        <end position="350"/>
    </location>
</feature>
<evidence type="ECO:0000256" key="1">
    <source>
        <dbReference type="PROSITE-ProRule" id="PRU00723"/>
    </source>
</evidence>
<keyword evidence="2" id="KW-0175">Coiled coil</keyword>
<protein>
    <recommendedName>
        <fullName evidence="4">C3H1-type domain-containing protein</fullName>
    </recommendedName>
</protein>
<keyword evidence="6" id="KW-1185">Reference proteome</keyword>